<accession>A0A8T0PJ76</accession>
<dbReference type="PANTHER" id="PTHR33605:SF3">
    <property type="entry name" value="EARLY NODULIN-LIKE PROTEIN"/>
    <property type="match status" value="1"/>
</dbReference>
<comment type="caution">
    <text evidence="2">The sequence shown here is derived from an EMBL/GenBank/DDBJ whole genome shotgun (WGS) entry which is preliminary data.</text>
</comment>
<feature type="region of interest" description="Disordered" evidence="1">
    <location>
        <begin position="1"/>
        <end position="87"/>
    </location>
</feature>
<gene>
    <name evidence="2" type="ORF">PVAP13_8KG093884</name>
</gene>
<dbReference type="PANTHER" id="PTHR33605">
    <property type="entry name" value="EARLY NODULIN-93"/>
    <property type="match status" value="1"/>
</dbReference>
<organism evidence="2 3">
    <name type="scientific">Panicum virgatum</name>
    <name type="common">Blackwell switchgrass</name>
    <dbReference type="NCBI Taxonomy" id="38727"/>
    <lineage>
        <taxon>Eukaryota</taxon>
        <taxon>Viridiplantae</taxon>
        <taxon>Streptophyta</taxon>
        <taxon>Embryophyta</taxon>
        <taxon>Tracheophyta</taxon>
        <taxon>Spermatophyta</taxon>
        <taxon>Magnoliopsida</taxon>
        <taxon>Liliopsida</taxon>
        <taxon>Poales</taxon>
        <taxon>Poaceae</taxon>
        <taxon>PACMAD clade</taxon>
        <taxon>Panicoideae</taxon>
        <taxon>Panicodae</taxon>
        <taxon>Paniceae</taxon>
        <taxon>Panicinae</taxon>
        <taxon>Panicum</taxon>
        <taxon>Panicum sect. Hiantes</taxon>
    </lineage>
</organism>
<dbReference type="InterPro" id="IPR005050">
    <property type="entry name" value="Enod93"/>
</dbReference>
<feature type="compositionally biased region" description="Basic and acidic residues" evidence="1">
    <location>
        <begin position="75"/>
        <end position="85"/>
    </location>
</feature>
<dbReference type="EMBL" id="CM029051">
    <property type="protein sequence ID" value="KAG2560689.1"/>
    <property type="molecule type" value="Genomic_DNA"/>
</dbReference>
<reference evidence="2" key="1">
    <citation type="submission" date="2020-05" db="EMBL/GenBank/DDBJ databases">
        <title>WGS assembly of Panicum virgatum.</title>
        <authorList>
            <person name="Lovell J.T."/>
            <person name="Jenkins J."/>
            <person name="Shu S."/>
            <person name="Juenger T.E."/>
            <person name="Schmutz J."/>
        </authorList>
    </citation>
    <scope>NUCLEOTIDE SEQUENCE</scope>
    <source>
        <strain evidence="2">AP13</strain>
    </source>
</reference>
<dbReference type="InterPro" id="IPR036222">
    <property type="entry name" value="CAP_N_sf"/>
</dbReference>
<proteinExistence type="predicted"/>
<keyword evidence="3" id="KW-1185">Reference proteome</keyword>
<evidence type="ECO:0000313" key="3">
    <source>
        <dbReference type="Proteomes" id="UP000823388"/>
    </source>
</evidence>
<evidence type="ECO:0000256" key="1">
    <source>
        <dbReference type="SAM" id="MobiDB-lite"/>
    </source>
</evidence>
<dbReference type="Proteomes" id="UP000823388">
    <property type="component" value="Chromosome 8K"/>
</dbReference>
<dbReference type="AlphaFoldDB" id="A0A8T0PJ76"/>
<protein>
    <submittedName>
        <fullName evidence="2">Uncharacterized protein</fullName>
    </submittedName>
</protein>
<evidence type="ECO:0000313" key="2">
    <source>
        <dbReference type="EMBL" id="KAG2560689.1"/>
    </source>
</evidence>
<name>A0A8T0PJ76_PANVG</name>
<dbReference type="SUPFAM" id="SSF101278">
    <property type="entry name" value="N-terminal domain of adenylylcyclase associated protein, CAP"/>
    <property type="match status" value="1"/>
</dbReference>
<sequence length="258" mass="27889">MDHPGSSRLNARLHPTSAPRNHGHGSKPSRISFLYFPPSPSPDVLHGGARPPPLRLLRRPQPRPHSSAAPPGRKARADRADEVHPRRGRKAVSCESIYSVFSSLEAFFSDVLEDPVEAVLLGAKNAAIAGTVVAVPTLVGCRVLPWAKANLNYTAQTLIISAVAVRWLGSFRSSGFLSVNCSTIVVAQKPASMADAHDFFKPLTDVIAKATAMTEHRKPDYFNHLKSVADSLPTLVGSLLCSGCFRLIICEIGCYCKF</sequence>
<dbReference type="Pfam" id="PF03386">
    <property type="entry name" value="ENOD93"/>
    <property type="match status" value="1"/>
</dbReference>